<gene>
    <name evidence="2" type="ORF">EVAR_42462_1</name>
</gene>
<feature type="compositionally biased region" description="Basic and acidic residues" evidence="1">
    <location>
        <begin position="140"/>
        <end position="161"/>
    </location>
</feature>
<reference evidence="2 3" key="1">
    <citation type="journal article" date="2019" name="Commun. Biol.">
        <title>The bagworm genome reveals a unique fibroin gene that provides high tensile strength.</title>
        <authorList>
            <person name="Kono N."/>
            <person name="Nakamura H."/>
            <person name="Ohtoshi R."/>
            <person name="Tomita M."/>
            <person name="Numata K."/>
            <person name="Arakawa K."/>
        </authorList>
    </citation>
    <scope>NUCLEOTIDE SEQUENCE [LARGE SCALE GENOMIC DNA]</scope>
</reference>
<proteinExistence type="predicted"/>
<name>A0A4C1XZ56_EUMVA</name>
<evidence type="ECO:0000313" key="2">
    <source>
        <dbReference type="EMBL" id="GBP68510.1"/>
    </source>
</evidence>
<keyword evidence="3" id="KW-1185">Reference proteome</keyword>
<organism evidence="2 3">
    <name type="scientific">Eumeta variegata</name>
    <name type="common">Bagworm moth</name>
    <name type="synonym">Eumeta japonica</name>
    <dbReference type="NCBI Taxonomy" id="151549"/>
    <lineage>
        <taxon>Eukaryota</taxon>
        <taxon>Metazoa</taxon>
        <taxon>Ecdysozoa</taxon>
        <taxon>Arthropoda</taxon>
        <taxon>Hexapoda</taxon>
        <taxon>Insecta</taxon>
        <taxon>Pterygota</taxon>
        <taxon>Neoptera</taxon>
        <taxon>Endopterygota</taxon>
        <taxon>Lepidoptera</taxon>
        <taxon>Glossata</taxon>
        <taxon>Ditrysia</taxon>
        <taxon>Tineoidea</taxon>
        <taxon>Psychidae</taxon>
        <taxon>Oiketicinae</taxon>
        <taxon>Eumeta</taxon>
    </lineage>
</organism>
<dbReference type="AlphaFoldDB" id="A0A4C1XZ56"/>
<dbReference type="Proteomes" id="UP000299102">
    <property type="component" value="Unassembled WGS sequence"/>
</dbReference>
<sequence length="161" mass="18465">MQHSNIVTLKVGDDYTPYLNRLYEPRRRRALAARGAGVRRVIKVGSPVALSGRNCGAPISFGFIHSKLNRWAREPSEIYTFLPQDGGRGGWRRDLSAARGVPYRRFNRENLKMPCSLKGFKVEIESAIDFRPNRTSNKATIRDKKKSDQLRTEKNNKINKY</sequence>
<evidence type="ECO:0000313" key="3">
    <source>
        <dbReference type="Proteomes" id="UP000299102"/>
    </source>
</evidence>
<protein>
    <submittedName>
        <fullName evidence="2">Uncharacterized protein</fullName>
    </submittedName>
</protein>
<comment type="caution">
    <text evidence="2">The sequence shown here is derived from an EMBL/GenBank/DDBJ whole genome shotgun (WGS) entry which is preliminary data.</text>
</comment>
<evidence type="ECO:0000256" key="1">
    <source>
        <dbReference type="SAM" id="MobiDB-lite"/>
    </source>
</evidence>
<feature type="region of interest" description="Disordered" evidence="1">
    <location>
        <begin position="135"/>
        <end position="161"/>
    </location>
</feature>
<dbReference type="EMBL" id="BGZK01001013">
    <property type="protein sequence ID" value="GBP68510.1"/>
    <property type="molecule type" value="Genomic_DNA"/>
</dbReference>
<accession>A0A4C1XZ56</accession>